<evidence type="ECO:0000313" key="3">
    <source>
        <dbReference type="EMBL" id="RIV89099.1"/>
    </source>
</evidence>
<evidence type="ECO:0000313" key="4">
    <source>
        <dbReference type="Proteomes" id="UP000286576"/>
    </source>
</evidence>
<feature type="region of interest" description="Disordered" evidence="1">
    <location>
        <begin position="77"/>
        <end position="156"/>
    </location>
</feature>
<keyword evidence="4" id="KW-1185">Reference proteome</keyword>
<evidence type="ECO:0000256" key="2">
    <source>
        <dbReference type="SAM" id="Phobius"/>
    </source>
</evidence>
<organism evidence="3 4">
    <name type="scientific">Aurantiacibacter zhengii</name>
    <dbReference type="NCBI Taxonomy" id="2307003"/>
    <lineage>
        <taxon>Bacteria</taxon>
        <taxon>Pseudomonadati</taxon>
        <taxon>Pseudomonadota</taxon>
        <taxon>Alphaproteobacteria</taxon>
        <taxon>Sphingomonadales</taxon>
        <taxon>Erythrobacteraceae</taxon>
        <taxon>Aurantiacibacter</taxon>
    </lineage>
</organism>
<dbReference type="RefSeq" id="WP_119584377.1">
    <property type="nucleotide sequence ID" value="NZ_CAWODQ010000001.1"/>
</dbReference>
<keyword evidence="2" id="KW-1133">Transmembrane helix</keyword>
<name>A0A418NWV1_9SPHN</name>
<comment type="caution">
    <text evidence="3">The sequence shown here is derived from an EMBL/GenBank/DDBJ whole genome shotgun (WGS) entry which is preliminary data.</text>
</comment>
<dbReference type="OrthoDB" id="7595841at2"/>
<sequence length="156" mass="17236">MQIVRTVIWVLLLVGLLLFSIANWDPTVTVTIWDGIVVDTKIPAIVIVSFAIGFVPMWLYHRASKWKMRRKIASLENAARTASTTPVAARQDVEEEPVRTQPDARSDPDTPLKPTEPVDDNAETTAQRGDETRSAPLFGDDIGDGTHRDNDSGSKP</sequence>
<feature type="transmembrane region" description="Helical" evidence="2">
    <location>
        <begin position="7"/>
        <end position="24"/>
    </location>
</feature>
<dbReference type="AlphaFoldDB" id="A0A418NWV1"/>
<feature type="compositionally biased region" description="Basic and acidic residues" evidence="1">
    <location>
        <begin position="144"/>
        <end position="156"/>
    </location>
</feature>
<keyword evidence="2" id="KW-0472">Membrane</keyword>
<feature type="compositionally biased region" description="Basic and acidic residues" evidence="1">
    <location>
        <begin position="96"/>
        <end position="110"/>
    </location>
</feature>
<feature type="transmembrane region" description="Helical" evidence="2">
    <location>
        <begin position="44"/>
        <end position="61"/>
    </location>
</feature>
<accession>A0A418NWV1</accession>
<dbReference type="EMBL" id="QXFL01000001">
    <property type="protein sequence ID" value="RIV89099.1"/>
    <property type="molecule type" value="Genomic_DNA"/>
</dbReference>
<protein>
    <submittedName>
        <fullName evidence="3">LapA family protein</fullName>
    </submittedName>
</protein>
<dbReference type="Proteomes" id="UP000286576">
    <property type="component" value="Unassembled WGS sequence"/>
</dbReference>
<evidence type="ECO:0000256" key="1">
    <source>
        <dbReference type="SAM" id="MobiDB-lite"/>
    </source>
</evidence>
<reference evidence="3 4" key="1">
    <citation type="submission" date="2018-08" db="EMBL/GenBank/DDBJ databases">
        <title>Erythrobacter zhengii sp.nov., a bacterium isolated from deep-sea sediment.</title>
        <authorList>
            <person name="Fang C."/>
            <person name="Wu Y.-H."/>
            <person name="Sun C."/>
            <person name="Wang H."/>
            <person name="Cheng H."/>
            <person name="Meng F.-X."/>
            <person name="Wang C.-S."/>
            <person name="Xu X.-W."/>
        </authorList>
    </citation>
    <scope>NUCLEOTIDE SEQUENCE [LARGE SCALE GENOMIC DNA]</scope>
    <source>
        <strain evidence="3 4">V18</strain>
    </source>
</reference>
<keyword evidence="2" id="KW-0812">Transmembrane</keyword>
<gene>
    <name evidence="3" type="ORF">D2V07_02290</name>
</gene>
<proteinExistence type="predicted"/>